<dbReference type="SUPFAM" id="SSF46689">
    <property type="entry name" value="Homeodomain-like"/>
    <property type="match status" value="2"/>
</dbReference>
<keyword evidence="4" id="KW-0804">Transcription</keyword>
<evidence type="ECO:0000313" key="6">
    <source>
        <dbReference type="EMBL" id="EGY51420.1"/>
    </source>
</evidence>
<dbReference type="Gene3D" id="1.10.10.60">
    <property type="entry name" value="Homeodomain-like"/>
    <property type="match status" value="2"/>
</dbReference>
<keyword evidence="2" id="KW-0238">DNA-binding</keyword>
<feature type="domain" description="HTH araC/xylS-type" evidence="5">
    <location>
        <begin position="220"/>
        <end position="318"/>
    </location>
</feature>
<dbReference type="STRING" id="1032488.HMPREF9371_2362"/>
<protein>
    <submittedName>
        <fullName evidence="6">AraC family transcriptional regulator</fullName>
    </submittedName>
</protein>
<dbReference type="InterPro" id="IPR018060">
    <property type="entry name" value="HTH_AraC"/>
</dbReference>
<accession>G4CL71</accession>
<dbReference type="PATRIC" id="fig|1032488.3.peg.2230"/>
<comment type="caution">
    <text evidence="6">The sequence shown here is derived from an EMBL/GenBank/DDBJ whole genome shotgun (WGS) entry which is preliminary data.</text>
</comment>
<dbReference type="SUPFAM" id="SSF51215">
    <property type="entry name" value="Regulatory protein AraC"/>
    <property type="match status" value="1"/>
</dbReference>
<evidence type="ECO:0000256" key="3">
    <source>
        <dbReference type="ARBA" id="ARBA00023159"/>
    </source>
</evidence>
<proteinExistence type="predicted"/>
<dbReference type="SMART" id="SM00342">
    <property type="entry name" value="HTH_ARAC"/>
    <property type="match status" value="1"/>
</dbReference>
<dbReference type="Proteomes" id="UP000003019">
    <property type="component" value="Unassembled WGS sequence"/>
</dbReference>
<organism evidence="6 7">
    <name type="scientific">Neisseria shayeganii 871</name>
    <dbReference type="NCBI Taxonomy" id="1032488"/>
    <lineage>
        <taxon>Bacteria</taxon>
        <taxon>Pseudomonadati</taxon>
        <taxon>Pseudomonadota</taxon>
        <taxon>Betaproteobacteria</taxon>
        <taxon>Neisseriales</taxon>
        <taxon>Neisseriaceae</taxon>
        <taxon>Neisseria</taxon>
    </lineage>
</organism>
<dbReference type="InterPro" id="IPR018062">
    <property type="entry name" value="HTH_AraC-typ_CS"/>
</dbReference>
<evidence type="ECO:0000259" key="5">
    <source>
        <dbReference type="PROSITE" id="PS01124"/>
    </source>
</evidence>
<dbReference type="PANTHER" id="PTHR46796:SF6">
    <property type="entry name" value="ARAC SUBFAMILY"/>
    <property type="match status" value="1"/>
</dbReference>
<keyword evidence="1" id="KW-0805">Transcription regulation</keyword>
<dbReference type="PROSITE" id="PS01124">
    <property type="entry name" value="HTH_ARAC_FAMILY_2"/>
    <property type="match status" value="1"/>
</dbReference>
<dbReference type="PANTHER" id="PTHR46796">
    <property type="entry name" value="HTH-TYPE TRANSCRIPTIONAL ACTIVATOR RHAS-RELATED"/>
    <property type="match status" value="1"/>
</dbReference>
<dbReference type="PROSITE" id="PS00041">
    <property type="entry name" value="HTH_ARAC_FAMILY_1"/>
    <property type="match status" value="1"/>
</dbReference>
<keyword evidence="7" id="KW-1185">Reference proteome</keyword>
<dbReference type="HOGENOM" id="CLU_000445_88_4_4"/>
<dbReference type="InterPro" id="IPR050204">
    <property type="entry name" value="AraC_XylS_family_regulators"/>
</dbReference>
<dbReference type="GO" id="GO:0043565">
    <property type="term" value="F:sequence-specific DNA binding"/>
    <property type="evidence" value="ECO:0007669"/>
    <property type="project" value="InterPro"/>
</dbReference>
<dbReference type="AlphaFoldDB" id="G4CL71"/>
<dbReference type="EMBL" id="AGAY01000081">
    <property type="protein sequence ID" value="EGY51420.1"/>
    <property type="molecule type" value="Genomic_DNA"/>
</dbReference>
<sequence length="324" mass="37042">MTNFSGSHYDLRPPKRACPILPPICLKLRFAIMTYPAIEKLLHHHAELHNSITLANGIQLAAWSNRQVEVDIVHDHPVLSLYVNGGRDTLYKSPQGWRHGGAPGRFCLMPADWASSWDIRNPLHFTHLYYTPDHLRTVAEQVWDKSPDSITLHPRVFADDERIAALFRLFLLNQDWQDPANHLQISTSATLLLQHLIRHYSNVGWAPPAVRGRLDPSRLRRLCDWIEANLDRPLTLQDLAAEACLSEYHFSRLFKHSTGHSPQRYVMQQRLEKARRLVSGSRLPLTDIALQCGFASSAHLSRRFRAHFGCAPSQMRQPGPQDMS</sequence>
<reference evidence="6 7" key="1">
    <citation type="submission" date="2011-05" db="EMBL/GenBank/DDBJ databases">
        <authorList>
            <person name="Muzny D."/>
            <person name="Qin X."/>
            <person name="Deng J."/>
            <person name="Jiang H."/>
            <person name="Liu Y."/>
            <person name="Qu J."/>
            <person name="Song X.-Z."/>
            <person name="Zhang L."/>
            <person name="Thornton R."/>
            <person name="Coyle M."/>
            <person name="Francisco L."/>
            <person name="Jackson L."/>
            <person name="Javaid M."/>
            <person name="Korchina V."/>
            <person name="Kovar C."/>
            <person name="Mata R."/>
            <person name="Mathew T."/>
            <person name="Ngo R."/>
            <person name="Nguyen L."/>
            <person name="Nguyen N."/>
            <person name="Okwuonu G."/>
            <person name="Ongeri F."/>
            <person name="Pham C."/>
            <person name="Simmons D."/>
            <person name="Wilczek-Boney K."/>
            <person name="Hale W."/>
            <person name="Jakkamsetti A."/>
            <person name="Pham P."/>
            <person name="Ruth R."/>
            <person name="San Lucas F."/>
            <person name="Warren J."/>
            <person name="Zhang J."/>
            <person name="Zhao Z."/>
            <person name="Zhou C."/>
            <person name="Zhu D."/>
            <person name="Lee S."/>
            <person name="Bess C."/>
            <person name="Blankenburg K."/>
            <person name="Forbes L."/>
            <person name="Fu Q."/>
            <person name="Gubbala S."/>
            <person name="Hirani K."/>
            <person name="Jayaseelan J.C."/>
            <person name="Lara F."/>
            <person name="Munidasa M."/>
            <person name="Palculict T."/>
            <person name="Patil S."/>
            <person name="Pu L.-L."/>
            <person name="Saada N."/>
            <person name="Tang L."/>
            <person name="Weissenberger G."/>
            <person name="Zhu Y."/>
            <person name="Hemphill L."/>
            <person name="Shang Y."/>
            <person name="Youmans B."/>
            <person name="Ayvaz T."/>
            <person name="Ross M."/>
            <person name="Santibanez J."/>
            <person name="Aqrawi P."/>
            <person name="Gross S."/>
            <person name="Joshi V."/>
            <person name="Fowler G."/>
            <person name="Nazareth L."/>
            <person name="Reid J."/>
            <person name="Worley K."/>
            <person name="Petrosino J."/>
            <person name="Highlander S."/>
            <person name="Gibbs R."/>
        </authorList>
    </citation>
    <scope>NUCLEOTIDE SEQUENCE [LARGE SCALE GENOMIC DNA]</scope>
    <source>
        <strain evidence="6 7">871</strain>
    </source>
</reference>
<evidence type="ECO:0000256" key="2">
    <source>
        <dbReference type="ARBA" id="ARBA00023125"/>
    </source>
</evidence>
<gene>
    <name evidence="6" type="ORF">HMPREF9371_2362</name>
</gene>
<evidence type="ECO:0000256" key="1">
    <source>
        <dbReference type="ARBA" id="ARBA00023015"/>
    </source>
</evidence>
<name>G4CL71_9NEIS</name>
<dbReference type="GO" id="GO:0003700">
    <property type="term" value="F:DNA-binding transcription factor activity"/>
    <property type="evidence" value="ECO:0007669"/>
    <property type="project" value="InterPro"/>
</dbReference>
<dbReference type="Pfam" id="PF12833">
    <property type="entry name" value="HTH_18"/>
    <property type="match status" value="1"/>
</dbReference>
<dbReference type="InterPro" id="IPR037923">
    <property type="entry name" value="HTH-like"/>
</dbReference>
<dbReference type="InterPro" id="IPR009057">
    <property type="entry name" value="Homeodomain-like_sf"/>
</dbReference>
<keyword evidence="3" id="KW-0010">Activator</keyword>
<evidence type="ECO:0000256" key="4">
    <source>
        <dbReference type="ARBA" id="ARBA00023163"/>
    </source>
</evidence>
<evidence type="ECO:0000313" key="7">
    <source>
        <dbReference type="Proteomes" id="UP000003019"/>
    </source>
</evidence>